<gene>
    <name evidence="2" type="ORF">C2845_PM16G09010</name>
</gene>
<keyword evidence="3" id="KW-1185">Reference proteome</keyword>
<dbReference type="OrthoDB" id="692254at2759"/>
<protein>
    <recommendedName>
        <fullName evidence="4">PB1 domain-containing protein</fullName>
    </recommendedName>
</protein>
<name>A0A3L6PVP8_PANMI</name>
<sequence>MQLVDFIAEHYLWGSKQRITLWRDLDIESIEITSDEQLLEWFQVNLEKEVVQIIVQINDFEGPLQFSPTKRRYHPSLRSRGPTNEGATSETATNVRAKSTSNKKRTTYVSVGVDEEGMGPLPKRLPEIASDTDSLMAPSDSSYDTDLAASSDSGDDCSDPKFDPDSEIVDDVDEFDPPPFSYDIDDPCIDVNMVFPDVDQCKSAVSHHELECNTESA</sequence>
<feature type="region of interest" description="Disordered" evidence="1">
    <location>
        <begin position="132"/>
        <end position="181"/>
    </location>
</feature>
<feature type="compositionally biased region" description="Polar residues" evidence="1">
    <location>
        <begin position="81"/>
        <end position="100"/>
    </location>
</feature>
<dbReference type="AlphaFoldDB" id="A0A3L6PVP8"/>
<feature type="compositionally biased region" description="Acidic residues" evidence="1">
    <location>
        <begin position="165"/>
        <end position="176"/>
    </location>
</feature>
<organism evidence="2 3">
    <name type="scientific">Panicum miliaceum</name>
    <name type="common">Proso millet</name>
    <name type="synonym">Broomcorn millet</name>
    <dbReference type="NCBI Taxonomy" id="4540"/>
    <lineage>
        <taxon>Eukaryota</taxon>
        <taxon>Viridiplantae</taxon>
        <taxon>Streptophyta</taxon>
        <taxon>Embryophyta</taxon>
        <taxon>Tracheophyta</taxon>
        <taxon>Spermatophyta</taxon>
        <taxon>Magnoliopsida</taxon>
        <taxon>Liliopsida</taxon>
        <taxon>Poales</taxon>
        <taxon>Poaceae</taxon>
        <taxon>PACMAD clade</taxon>
        <taxon>Panicoideae</taxon>
        <taxon>Panicodae</taxon>
        <taxon>Paniceae</taxon>
        <taxon>Panicinae</taxon>
        <taxon>Panicum</taxon>
        <taxon>Panicum sect. Panicum</taxon>
    </lineage>
</organism>
<evidence type="ECO:0000313" key="3">
    <source>
        <dbReference type="Proteomes" id="UP000275267"/>
    </source>
</evidence>
<comment type="caution">
    <text evidence="2">The sequence shown here is derived from an EMBL/GenBank/DDBJ whole genome shotgun (WGS) entry which is preliminary data.</text>
</comment>
<reference evidence="3" key="1">
    <citation type="journal article" date="2019" name="Nat. Commun.">
        <title>The genome of broomcorn millet.</title>
        <authorList>
            <person name="Zou C."/>
            <person name="Miki D."/>
            <person name="Li D."/>
            <person name="Tang Q."/>
            <person name="Xiao L."/>
            <person name="Rajput S."/>
            <person name="Deng P."/>
            <person name="Jia W."/>
            <person name="Huang R."/>
            <person name="Zhang M."/>
            <person name="Sun Y."/>
            <person name="Hu J."/>
            <person name="Fu X."/>
            <person name="Schnable P.S."/>
            <person name="Li F."/>
            <person name="Zhang H."/>
            <person name="Feng B."/>
            <person name="Zhu X."/>
            <person name="Liu R."/>
            <person name="Schnable J.C."/>
            <person name="Zhu J.-K."/>
            <person name="Zhang H."/>
        </authorList>
    </citation>
    <scope>NUCLEOTIDE SEQUENCE [LARGE SCALE GENOMIC DNA]</scope>
</reference>
<evidence type="ECO:0000256" key="1">
    <source>
        <dbReference type="SAM" id="MobiDB-lite"/>
    </source>
</evidence>
<proteinExistence type="predicted"/>
<dbReference type="Proteomes" id="UP000275267">
    <property type="component" value="Unassembled WGS sequence"/>
</dbReference>
<evidence type="ECO:0000313" key="2">
    <source>
        <dbReference type="EMBL" id="RLM64230.1"/>
    </source>
</evidence>
<dbReference type="EMBL" id="PQIB02000015">
    <property type="protein sequence ID" value="RLM64230.1"/>
    <property type="molecule type" value="Genomic_DNA"/>
</dbReference>
<feature type="region of interest" description="Disordered" evidence="1">
    <location>
        <begin position="68"/>
        <end position="102"/>
    </location>
</feature>
<accession>A0A3L6PVP8</accession>
<evidence type="ECO:0008006" key="4">
    <source>
        <dbReference type="Google" id="ProtNLM"/>
    </source>
</evidence>